<evidence type="ECO:0000256" key="3">
    <source>
        <dbReference type="ARBA" id="ARBA00022801"/>
    </source>
</evidence>
<evidence type="ECO:0000256" key="1">
    <source>
        <dbReference type="ARBA" id="ARBA00007913"/>
    </source>
</evidence>
<name>A0A1H0UT60_SELRU</name>
<keyword evidence="2" id="KW-0547">Nucleotide-binding</keyword>
<sequence length="1497" mass="168749">MDNQKKVLKLFDYIRKVASLRQKLRRNIKEEEWSLFLDELPVDPKRIRVLPPGEGQEDVLLEVDKPEFLPCPELPFDLVGWIRTPNWRDFAVVDIEVREERLRHDERLGDVTERFVDSGVRLAALEKWKRQRTLWRAGEMVKSRTQELFMELYELYDKLRKEPERLELVAGNGFFLSGLDSAINHPIILKRVRLHYDNKGRMQLLESEYPTELYVDMFQDMPGVEPEGVRAFAEALDVGDMHPWADNMGAFLANTATALTPNCRYAANRFDVLPTDWYLAYDRQVLFLRKVQPGTERSIAAMMARIEREGDVPESLLRIVDADTPQEQAEPFTVNLADIRGEAEDILLTKAANAEQLGIARKIAASPAVVVQGPPGAGKTHTIANLLGHFLAQGQHVLVTSATNKALSVLKEKLPAGIQDLCVSLIDGAKGDMERSVKGICERLSHSDGDELARNADELQQQRQKLLQVLAEKRRELEDMQRFEAKRDYFVLDGKAWSLSRMAAFIHDHADLEDVVPGPVDEGTLPLTQAELEELYHSNSLFDAEALAEIAEELPQRSQLLRPEEAGKLLELSAAEATQREELLAGLPDVAVDEAGCLWKKEQPVALELSAERLQEAGMLYVQIDFGRLAEKWVQEAVLAGKLGGAHLEVWQMLGAAIERVQQLKQQNMTQFFGLDFQYKGQREFNQELIQNLAEMAAAFDAHGRLTWWDKLVHREWKELQQDFTIDGHSLASRRECQLAMQYVSLHQARREAAVKWQQLLEPYGMVTYEELAAQGDDTDDLLSARWREVEGYLHWQENVWSELRLLWRQAGVKLDLTYSRNHYATPHGELKAQLNWLEQDFPRWQKLLLMQAARQTCADSLRETKAALSAADGRLARSFRTALADGDSAAYAAAYEKLLRYEKLRPVYDKRQELLARLAELAPQWAARIGRQDGRDGGAQLPAQIEDAWLYAQFRRELSQLPQNDPQALEAEIGELTTRLTDVTATLAENRAWQHLLEHVSGTGLQASLVGWCKAVQKLGKGKGRYAARHIREAKACMLEAQAAVPAWIMPLSRVWQNVSPDSPKFDIILIDEASQADITALPLLYLGRKVIIVGDDKQVSPAAVGVTAAEITHLQSTTIEGVIQHASLYTMDTSLYDIAQMNFAARMLTEHFRCVPEIIGFSNQLVYDGRIRPLRESGSSLQPWVQVKVRGIREPGKKQNLMEAEYIVATLMACLEDPAYKGKTFGAVSLLGEEQSKLIRELAAKEIGITALEACGFLCGSPADFQGDERDVIFLSLVDSRDSLEAGKQMRLVGEGHAGDTAKRYNVAVSRARDQLWIFHSMAQEDLKEGDLRRTLLEYAGVPQITADAGDKQPTSLELTVTRSLQEKGYEICQNMMVGSLTVPVAAQSGDKRVIIACDGEHWVDSIKEAASLRYNQAVLERLGWTFLRVRGSQWYLHPEESLQKLEKQLQDCGIMPGKPQRGEGAAADRQELAIYIRQRAEQLVGKWHQGAAEA</sequence>
<keyword evidence="6" id="KW-0175">Coiled coil</keyword>
<feature type="domain" description="Restriction endonuclease type II-like" evidence="9">
    <location>
        <begin position="1362"/>
        <end position="1452"/>
    </location>
</feature>
<dbReference type="Pfam" id="PF13086">
    <property type="entry name" value="AAA_11"/>
    <property type="match status" value="1"/>
</dbReference>
<keyword evidence="5" id="KW-0067">ATP-binding</keyword>
<dbReference type="InterPro" id="IPR027417">
    <property type="entry name" value="P-loop_NTPase"/>
</dbReference>
<proteinExistence type="inferred from homology"/>
<dbReference type="InterPro" id="IPR049468">
    <property type="entry name" value="Restrct_endonuc-II-like_dom"/>
</dbReference>
<dbReference type="OrthoDB" id="9757917at2"/>
<dbReference type="InterPro" id="IPR041679">
    <property type="entry name" value="DNA2/NAM7-like_C"/>
</dbReference>
<comment type="similarity">
    <text evidence="1">Belongs to the DNA2/NAM7 helicase family.</text>
</comment>
<dbReference type="Gene3D" id="3.40.50.300">
    <property type="entry name" value="P-loop containing nucleotide triphosphate hydrolases"/>
    <property type="match status" value="3"/>
</dbReference>
<dbReference type="InterPro" id="IPR050534">
    <property type="entry name" value="Coronavir_polyprotein_1ab"/>
</dbReference>
<feature type="coiled-coil region" evidence="6">
    <location>
        <begin position="449"/>
        <end position="483"/>
    </location>
</feature>
<gene>
    <name evidence="10" type="ORF">SAMN05216366_1384</name>
</gene>
<dbReference type="Proteomes" id="UP000182412">
    <property type="component" value="Unassembled WGS sequence"/>
</dbReference>
<evidence type="ECO:0000256" key="6">
    <source>
        <dbReference type="SAM" id="Coils"/>
    </source>
</evidence>
<evidence type="ECO:0000256" key="2">
    <source>
        <dbReference type="ARBA" id="ARBA00022741"/>
    </source>
</evidence>
<feature type="domain" description="DNA2/NAM7 helicase helicase" evidence="7">
    <location>
        <begin position="353"/>
        <end position="478"/>
    </location>
</feature>
<dbReference type="EMBL" id="FNJQ01000038">
    <property type="protein sequence ID" value="SDP69350.1"/>
    <property type="molecule type" value="Genomic_DNA"/>
</dbReference>
<evidence type="ECO:0000259" key="8">
    <source>
        <dbReference type="Pfam" id="PF13087"/>
    </source>
</evidence>
<dbReference type="GO" id="GO:0005524">
    <property type="term" value="F:ATP binding"/>
    <property type="evidence" value="ECO:0007669"/>
    <property type="project" value="UniProtKB-KW"/>
</dbReference>
<feature type="domain" description="DNA2/NAM7 helicase-like C-terminal" evidence="8">
    <location>
        <begin position="1135"/>
        <end position="1321"/>
    </location>
</feature>
<dbReference type="CDD" id="cd18808">
    <property type="entry name" value="SF1_C_Upf1"/>
    <property type="match status" value="1"/>
</dbReference>
<evidence type="ECO:0000313" key="11">
    <source>
        <dbReference type="Proteomes" id="UP000182412"/>
    </source>
</evidence>
<dbReference type="Pfam" id="PF18741">
    <property type="entry name" value="MTES_1575"/>
    <property type="match status" value="1"/>
</dbReference>
<accession>A0A1H0UT60</accession>
<dbReference type="PANTHER" id="PTHR43788">
    <property type="entry name" value="DNA2/NAM7 HELICASE FAMILY MEMBER"/>
    <property type="match status" value="1"/>
</dbReference>
<organism evidence="10 11">
    <name type="scientific">Selenomonas ruminantium</name>
    <dbReference type="NCBI Taxonomy" id="971"/>
    <lineage>
        <taxon>Bacteria</taxon>
        <taxon>Bacillati</taxon>
        <taxon>Bacillota</taxon>
        <taxon>Negativicutes</taxon>
        <taxon>Selenomonadales</taxon>
        <taxon>Selenomonadaceae</taxon>
        <taxon>Selenomonas</taxon>
    </lineage>
</organism>
<reference evidence="10 11" key="1">
    <citation type="submission" date="2016-10" db="EMBL/GenBank/DDBJ databases">
        <authorList>
            <person name="de Groot N.N."/>
        </authorList>
    </citation>
    <scope>NUCLEOTIDE SEQUENCE [LARGE SCALE GENOMIC DNA]</scope>
    <source>
        <strain evidence="10 11">S137</strain>
    </source>
</reference>
<dbReference type="SUPFAM" id="SSF52540">
    <property type="entry name" value="P-loop containing nucleoside triphosphate hydrolases"/>
    <property type="match status" value="1"/>
</dbReference>
<evidence type="ECO:0000256" key="4">
    <source>
        <dbReference type="ARBA" id="ARBA00022806"/>
    </source>
</evidence>
<dbReference type="RefSeq" id="WP_143005363.1">
    <property type="nucleotide sequence ID" value="NZ_FNJQ01000038.1"/>
</dbReference>
<dbReference type="GO" id="GO:0043139">
    <property type="term" value="F:5'-3' DNA helicase activity"/>
    <property type="evidence" value="ECO:0007669"/>
    <property type="project" value="TreeGrafter"/>
</dbReference>
<dbReference type="InterPro" id="IPR047187">
    <property type="entry name" value="SF1_C_Upf1"/>
</dbReference>
<dbReference type="Pfam" id="PF13087">
    <property type="entry name" value="AAA_12"/>
    <property type="match status" value="1"/>
</dbReference>
<keyword evidence="4" id="KW-0347">Helicase</keyword>
<evidence type="ECO:0000313" key="10">
    <source>
        <dbReference type="EMBL" id="SDP69350.1"/>
    </source>
</evidence>
<dbReference type="PANTHER" id="PTHR43788:SF8">
    <property type="entry name" value="DNA-BINDING PROTEIN SMUBP-2"/>
    <property type="match status" value="1"/>
</dbReference>
<protein>
    <submittedName>
        <fullName evidence="10">Part of AAA domain-containing protein</fullName>
    </submittedName>
</protein>
<dbReference type="InterPro" id="IPR041677">
    <property type="entry name" value="DNA2/NAM7_AAA_11"/>
</dbReference>
<dbReference type="Gene3D" id="3.40.960.10">
    <property type="entry name" value="VSR Endonuclease"/>
    <property type="match status" value="1"/>
</dbReference>
<keyword evidence="3" id="KW-0378">Hydrolase</keyword>
<evidence type="ECO:0000259" key="9">
    <source>
        <dbReference type="Pfam" id="PF18741"/>
    </source>
</evidence>
<dbReference type="GO" id="GO:0016787">
    <property type="term" value="F:hydrolase activity"/>
    <property type="evidence" value="ECO:0007669"/>
    <property type="project" value="UniProtKB-KW"/>
</dbReference>
<evidence type="ECO:0000259" key="7">
    <source>
        <dbReference type="Pfam" id="PF13086"/>
    </source>
</evidence>
<evidence type="ECO:0000256" key="5">
    <source>
        <dbReference type="ARBA" id="ARBA00022840"/>
    </source>
</evidence>